<dbReference type="EMBL" id="FMBA01000021">
    <property type="protein sequence ID" value="SCC06708.1"/>
    <property type="molecule type" value="Genomic_DNA"/>
</dbReference>
<dbReference type="AlphaFoldDB" id="A0A1C4BJ00"/>
<name>A0A1C4BJ00_9GAMM</name>
<evidence type="ECO:0000259" key="1">
    <source>
        <dbReference type="PROSITE" id="PS51725"/>
    </source>
</evidence>
<dbReference type="PANTHER" id="PTHR33336">
    <property type="entry name" value="QUINOL MONOOXYGENASE YGIN-RELATED"/>
    <property type="match status" value="1"/>
</dbReference>
<accession>A0A1C4BJ00</accession>
<feature type="domain" description="ABM" evidence="1">
    <location>
        <begin position="4"/>
        <end position="61"/>
    </location>
</feature>
<dbReference type="Pfam" id="PF03992">
    <property type="entry name" value="ABM"/>
    <property type="match status" value="1"/>
</dbReference>
<proteinExistence type="predicted"/>
<keyword evidence="2" id="KW-0503">Monooxygenase</keyword>
<dbReference type="STRING" id="1798183.GA0061080_102117"/>
<dbReference type="OrthoDB" id="9812192at2"/>
<reference evidence="3" key="1">
    <citation type="submission" date="2016-08" db="EMBL/GenBank/DDBJ databases">
        <authorList>
            <person name="Varghese N."/>
            <person name="Submissions Spin"/>
        </authorList>
    </citation>
    <scope>NUCLEOTIDE SEQUENCE [LARGE SCALE GENOMIC DNA]</scope>
    <source>
        <strain evidence="3">R-53144</strain>
    </source>
</reference>
<dbReference type="SUPFAM" id="SSF54909">
    <property type="entry name" value="Dimeric alpha+beta barrel"/>
    <property type="match status" value="1"/>
</dbReference>
<dbReference type="InterPro" id="IPR007138">
    <property type="entry name" value="ABM_dom"/>
</dbReference>
<gene>
    <name evidence="2" type="ORF">GA0061080_102117</name>
</gene>
<dbReference type="Proteomes" id="UP000199698">
    <property type="component" value="Unassembled WGS sequence"/>
</dbReference>
<sequence>MSQLNIIATITVKPEFYDAFQPIFKRLVAGSRAEAGCLRYELNQSIDNSNIFIVIETWVSQ</sequence>
<dbReference type="GO" id="GO:0005829">
    <property type="term" value="C:cytosol"/>
    <property type="evidence" value="ECO:0007669"/>
    <property type="project" value="TreeGrafter"/>
</dbReference>
<keyword evidence="3" id="KW-1185">Reference proteome</keyword>
<dbReference type="PROSITE" id="PS51725">
    <property type="entry name" value="ABM"/>
    <property type="match status" value="1"/>
</dbReference>
<protein>
    <submittedName>
        <fullName evidence="2">Antibiotic biosynthesis monooxygenase</fullName>
    </submittedName>
</protein>
<dbReference type="RefSeq" id="WP_091123147.1">
    <property type="nucleotide sequence ID" value="NZ_FMBA01000021.1"/>
</dbReference>
<dbReference type="PANTHER" id="PTHR33336:SF3">
    <property type="entry name" value="ABM DOMAIN-CONTAINING PROTEIN"/>
    <property type="match status" value="1"/>
</dbReference>
<evidence type="ECO:0000313" key="3">
    <source>
        <dbReference type="Proteomes" id="UP000199698"/>
    </source>
</evidence>
<dbReference type="Gene3D" id="3.30.70.100">
    <property type="match status" value="1"/>
</dbReference>
<dbReference type="GO" id="GO:0004497">
    <property type="term" value="F:monooxygenase activity"/>
    <property type="evidence" value="ECO:0007669"/>
    <property type="project" value="UniProtKB-KW"/>
</dbReference>
<organism evidence="2 3">
    <name type="scientific">Gilliamella intestini</name>
    <dbReference type="NCBI Taxonomy" id="1798183"/>
    <lineage>
        <taxon>Bacteria</taxon>
        <taxon>Pseudomonadati</taxon>
        <taxon>Pseudomonadota</taxon>
        <taxon>Gammaproteobacteria</taxon>
        <taxon>Orbales</taxon>
        <taxon>Orbaceae</taxon>
        <taxon>Gilliamella</taxon>
    </lineage>
</organism>
<evidence type="ECO:0000313" key="2">
    <source>
        <dbReference type="EMBL" id="SCC06708.1"/>
    </source>
</evidence>
<dbReference type="InterPro" id="IPR011008">
    <property type="entry name" value="Dimeric_a/b-barrel"/>
</dbReference>
<dbReference type="InterPro" id="IPR050744">
    <property type="entry name" value="AI-2_Isomerase_LsrG"/>
</dbReference>
<keyword evidence="2" id="KW-0560">Oxidoreductase</keyword>